<evidence type="ECO:0000313" key="1">
    <source>
        <dbReference type="EMBL" id="SLN38240.1"/>
    </source>
</evidence>
<dbReference type="OrthoDB" id="9902066at2"/>
<dbReference type="AlphaFoldDB" id="A0A1Y5SDH3"/>
<gene>
    <name evidence="1" type="ORF">PEL8287_01860</name>
</gene>
<name>A0A1Y5SDH3_9RHOB</name>
<dbReference type="RefSeq" id="WP_085892100.1">
    <property type="nucleotide sequence ID" value="NZ_FWFL01000004.1"/>
</dbReference>
<evidence type="ECO:0000313" key="2">
    <source>
        <dbReference type="Proteomes" id="UP000193827"/>
    </source>
</evidence>
<protein>
    <submittedName>
        <fullName evidence="1">Uncharacterized protein</fullName>
    </submittedName>
</protein>
<organism evidence="1 2">
    <name type="scientific">Roseovarius litorisediminis</name>
    <dbReference type="NCBI Taxonomy" id="1312363"/>
    <lineage>
        <taxon>Bacteria</taxon>
        <taxon>Pseudomonadati</taxon>
        <taxon>Pseudomonadota</taxon>
        <taxon>Alphaproteobacteria</taxon>
        <taxon>Rhodobacterales</taxon>
        <taxon>Roseobacteraceae</taxon>
        <taxon>Roseovarius</taxon>
    </lineage>
</organism>
<dbReference type="EMBL" id="FWFL01000004">
    <property type="protein sequence ID" value="SLN38240.1"/>
    <property type="molecule type" value="Genomic_DNA"/>
</dbReference>
<reference evidence="1 2" key="1">
    <citation type="submission" date="2017-03" db="EMBL/GenBank/DDBJ databases">
        <authorList>
            <person name="Afonso C.L."/>
            <person name="Miller P.J."/>
            <person name="Scott M.A."/>
            <person name="Spackman E."/>
            <person name="Goraichik I."/>
            <person name="Dimitrov K.M."/>
            <person name="Suarez D.L."/>
            <person name="Swayne D.E."/>
        </authorList>
    </citation>
    <scope>NUCLEOTIDE SEQUENCE [LARGE SCALE GENOMIC DNA]</scope>
    <source>
        <strain evidence="1 2">CECT 8287</strain>
    </source>
</reference>
<sequence>MKHSDTLEFTSQFEPTFPFTNRSTTIREKIKARFSSLFAPRFDPTKMKKVEQREAGIMECEVDWYNALHGPLIK</sequence>
<proteinExistence type="predicted"/>
<dbReference type="Proteomes" id="UP000193827">
    <property type="component" value="Unassembled WGS sequence"/>
</dbReference>
<keyword evidence="2" id="KW-1185">Reference proteome</keyword>
<accession>A0A1Y5SDH3</accession>